<evidence type="ECO:0000256" key="6">
    <source>
        <dbReference type="ARBA" id="ARBA00022837"/>
    </source>
</evidence>
<dbReference type="AlphaFoldDB" id="A0A502FD10"/>
<evidence type="ECO:0000256" key="3">
    <source>
        <dbReference type="ARBA" id="ARBA00022723"/>
    </source>
</evidence>
<keyword evidence="3" id="KW-0479">Metal-binding</keyword>
<dbReference type="EMBL" id="RCZP01000036">
    <property type="protein sequence ID" value="TPG47216.1"/>
    <property type="molecule type" value="Genomic_DNA"/>
</dbReference>
<keyword evidence="5 9" id="KW-0378">Hydrolase</keyword>
<keyword evidence="6" id="KW-0106">Calcium</keyword>
<comment type="similarity">
    <text evidence="1">Belongs to the tannase family.</text>
</comment>
<dbReference type="Gene3D" id="3.40.50.1820">
    <property type="entry name" value="alpha/beta hydrolase"/>
    <property type="match status" value="1"/>
</dbReference>
<dbReference type="SUPFAM" id="SSF53474">
    <property type="entry name" value="alpha/beta-Hydrolases"/>
    <property type="match status" value="1"/>
</dbReference>
<dbReference type="InterPro" id="IPR029058">
    <property type="entry name" value="AB_hydrolase_fold"/>
</dbReference>
<dbReference type="InterPro" id="IPR011118">
    <property type="entry name" value="Tannase/feruloyl_esterase"/>
</dbReference>
<evidence type="ECO:0000256" key="7">
    <source>
        <dbReference type="ARBA" id="ARBA00023157"/>
    </source>
</evidence>
<protein>
    <submittedName>
        <fullName evidence="9">Tannase/feruloyl esterase family alpha/beta hydrolase</fullName>
    </submittedName>
</protein>
<keyword evidence="10" id="KW-1185">Reference proteome</keyword>
<dbReference type="PANTHER" id="PTHR33938">
    <property type="entry name" value="FERULOYL ESTERASE B-RELATED"/>
    <property type="match status" value="1"/>
</dbReference>
<dbReference type="Proteomes" id="UP000317078">
    <property type="component" value="Unassembled WGS sequence"/>
</dbReference>
<evidence type="ECO:0000313" key="9">
    <source>
        <dbReference type="EMBL" id="TPG47216.1"/>
    </source>
</evidence>
<dbReference type="GO" id="GO:0052689">
    <property type="term" value="F:carboxylic ester hydrolase activity"/>
    <property type="evidence" value="ECO:0007669"/>
    <property type="project" value="UniProtKB-KW"/>
</dbReference>
<feature type="region of interest" description="Disordered" evidence="8">
    <location>
        <begin position="1"/>
        <end position="36"/>
    </location>
</feature>
<keyword evidence="7" id="KW-1015">Disulfide bond</keyword>
<evidence type="ECO:0000256" key="2">
    <source>
        <dbReference type="ARBA" id="ARBA00022487"/>
    </source>
</evidence>
<evidence type="ECO:0000256" key="1">
    <source>
        <dbReference type="ARBA" id="ARBA00006249"/>
    </source>
</evidence>
<comment type="caution">
    <text evidence="9">The sequence shown here is derived from an EMBL/GenBank/DDBJ whole genome shotgun (WGS) entry which is preliminary data.</text>
</comment>
<accession>A0A502FD10</accession>
<evidence type="ECO:0000256" key="5">
    <source>
        <dbReference type="ARBA" id="ARBA00022801"/>
    </source>
</evidence>
<evidence type="ECO:0000256" key="8">
    <source>
        <dbReference type="SAM" id="MobiDB-lite"/>
    </source>
</evidence>
<keyword evidence="4" id="KW-0732">Signal</keyword>
<organism evidence="9 10">
    <name type="scientific">Muricoccus nepalensis</name>
    <dbReference type="NCBI Taxonomy" id="1854500"/>
    <lineage>
        <taxon>Bacteria</taxon>
        <taxon>Pseudomonadati</taxon>
        <taxon>Pseudomonadota</taxon>
        <taxon>Alphaproteobacteria</taxon>
        <taxon>Acetobacterales</taxon>
        <taxon>Roseomonadaceae</taxon>
        <taxon>Muricoccus</taxon>
    </lineage>
</organism>
<sequence length="576" mass="60091">MDGGGGRPQTSRGWGAARRSAGRARGGRTTMRDRPGSGRMALALAVLAALAPRAAAAQSPCEALAGATIPAGEIGLPSGGVTVTAARRIAAGPSPIAGNADLPARCEVLGRVEPRQPASPPIVFQVNLPEEWNGRAVQYGGGGFNGVLITGLAQLRENPPQAPHPLSRGFATFGTDSGHQNVPGVEIQAFALDDEALENFTHAAYPKVRDAAAAVMRRVAGRAPARVYYYGSSEGGREGLLVAQRYPERYDGVVSSVPVINWVGLQGFGTRGGQMQREGAWLSPDAVRRLHDATLAACDALDGLADGVVSNQPACRAAFSPRSLLCAGGATEGCLGEASVRFLETHRAPYEYGMALANGLAAYPGAPIGGEAQPDGMNAWTTGPEAPRFPLPSPAVQSRQWYYGNGAIRYFLARDASYDPARFAMADFAEGARRLSAVMDATDPDLSAFARRGGRLLLKEHMADYAQSPGAGMAYWEAVRARLGGEAVDGIARFYLHHGANHSGIATDVATGRALPGFVDLLGVLDAWVEGGTPPGPLVQTTADGAASRPLCRYPAYPHFGGGDPARAESFACRAP</sequence>
<dbReference type="Pfam" id="PF07519">
    <property type="entry name" value="Tannase"/>
    <property type="match status" value="1"/>
</dbReference>
<evidence type="ECO:0000313" key="10">
    <source>
        <dbReference type="Proteomes" id="UP000317078"/>
    </source>
</evidence>
<proteinExistence type="inferred from homology"/>
<evidence type="ECO:0000256" key="4">
    <source>
        <dbReference type="ARBA" id="ARBA00022729"/>
    </source>
</evidence>
<dbReference type="OrthoDB" id="7197884at2"/>
<name>A0A502FD10_9PROT</name>
<reference evidence="9 10" key="1">
    <citation type="journal article" date="2019" name="Environ. Microbiol.">
        <title>Species interactions and distinct microbial communities in high Arctic permafrost affected cryosols are associated with the CH4 and CO2 gas fluxes.</title>
        <authorList>
            <person name="Altshuler I."/>
            <person name="Hamel J."/>
            <person name="Turney S."/>
            <person name="Magnuson E."/>
            <person name="Levesque R."/>
            <person name="Greer C."/>
            <person name="Whyte L.G."/>
        </authorList>
    </citation>
    <scope>NUCLEOTIDE SEQUENCE [LARGE SCALE GENOMIC DNA]</scope>
    <source>
        <strain evidence="9 10">S9.3B</strain>
    </source>
</reference>
<keyword evidence="2" id="KW-0719">Serine esterase</keyword>
<dbReference type="PANTHER" id="PTHR33938:SF15">
    <property type="entry name" value="FERULOYL ESTERASE B-RELATED"/>
    <property type="match status" value="1"/>
</dbReference>
<gene>
    <name evidence="9" type="ORF">EAH89_23730</name>
</gene>
<dbReference type="GO" id="GO:0046872">
    <property type="term" value="F:metal ion binding"/>
    <property type="evidence" value="ECO:0007669"/>
    <property type="project" value="UniProtKB-KW"/>
</dbReference>